<organism evidence="2 3">
    <name type="scientific">Metabacillus litoralis</name>
    <dbReference type="NCBI Taxonomy" id="152268"/>
    <lineage>
        <taxon>Bacteria</taxon>
        <taxon>Bacillati</taxon>
        <taxon>Bacillota</taxon>
        <taxon>Bacilli</taxon>
        <taxon>Bacillales</taxon>
        <taxon>Bacillaceae</taxon>
        <taxon>Metabacillus</taxon>
    </lineage>
</organism>
<feature type="transmembrane region" description="Helical" evidence="1">
    <location>
        <begin position="32"/>
        <end position="51"/>
    </location>
</feature>
<keyword evidence="3" id="KW-1185">Reference proteome</keyword>
<evidence type="ECO:0000313" key="3">
    <source>
        <dbReference type="Proteomes" id="UP000321363"/>
    </source>
</evidence>
<accession>A0A5C6W030</accession>
<name>A0A5C6W030_9BACI</name>
<dbReference type="OrthoDB" id="2866610at2"/>
<gene>
    <name evidence="2" type="ORF">FS935_08840</name>
</gene>
<keyword evidence="1" id="KW-0812">Transmembrane</keyword>
<evidence type="ECO:0000256" key="1">
    <source>
        <dbReference type="SAM" id="Phobius"/>
    </source>
</evidence>
<comment type="caution">
    <text evidence="2">The sequence shown here is derived from an EMBL/GenBank/DDBJ whole genome shotgun (WGS) entry which is preliminary data.</text>
</comment>
<reference evidence="2 3" key="1">
    <citation type="journal article" date="2005" name="Int. J. Syst. Evol. Microbiol.">
        <title>Bacillus litoralis sp. nov., isolated from a tidal flat of the Yellow Sea in Korea.</title>
        <authorList>
            <person name="Yoon J.H."/>
            <person name="Oh T.K."/>
        </authorList>
    </citation>
    <scope>NUCLEOTIDE SEQUENCE [LARGE SCALE GENOMIC DNA]</scope>
    <source>
        <strain evidence="2 3">SW-211</strain>
    </source>
</reference>
<dbReference type="EMBL" id="VOQF01000005">
    <property type="protein sequence ID" value="TXC91003.1"/>
    <property type="molecule type" value="Genomic_DNA"/>
</dbReference>
<dbReference type="RefSeq" id="WP_146947672.1">
    <property type="nucleotide sequence ID" value="NZ_VOQF01000005.1"/>
</dbReference>
<sequence>MTQDKQIEVTATGTLTFKDYLKHNRYHQRKIVIGYFITALLVLTYMCTRLFSGDWILIVPISFIIALIIAGFFTLILIIGLRIRIRREYSSDQLIKSELTYIFDNVGITQNVRRSNSSLDWNDILVAHEHYEMFRLYISKNKAYTKEIF</sequence>
<feature type="transmembrane region" description="Helical" evidence="1">
    <location>
        <begin position="57"/>
        <end position="81"/>
    </location>
</feature>
<dbReference type="Proteomes" id="UP000321363">
    <property type="component" value="Unassembled WGS sequence"/>
</dbReference>
<dbReference type="AlphaFoldDB" id="A0A5C6W030"/>
<keyword evidence="1" id="KW-1133">Transmembrane helix</keyword>
<evidence type="ECO:0008006" key="4">
    <source>
        <dbReference type="Google" id="ProtNLM"/>
    </source>
</evidence>
<evidence type="ECO:0000313" key="2">
    <source>
        <dbReference type="EMBL" id="TXC91003.1"/>
    </source>
</evidence>
<protein>
    <recommendedName>
        <fullName evidence="4">YcxB family protein</fullName>
    </recommendedName>
</protein>
<keyword evidence="1" id="KW-0472">Membrane</keyword>
<proteinExistence type="predicted"/>